<dbReference type="EMBL" id="RSCD01000038">
    <property type="protein sequence ID" value="RSH80069.1"/>
    <property type="molecule type" value="Genomic_DNA"/>
</dbReference>
<gene>
    <name evidence="1" type="ORF">EHS25_007338</name>
</gene>
<organism evidence="1 2">
    <name type="scientific">Saitozyma podzolica</name>
    <dbReference type="NCBI Taxonomy" id="1890683"/>
    <lineage>
        <taxon>Eukaryota</taxon>
        <taxon>Fungi</taxon>
        <taxon>Dikarya</taxon>
        <taxon>Basidiomycota</taxon>
        <taxon>Agaricomycotina</taxon>
        <taxon>Tremellomycetes</taxon>
        <taxon>Tremellales</taxon>
        <taxon>Trimorphomycetaceae</taxon>
        <taxon>Saitozyma</taxon>
    </lineage>
</organism>
<protein>
    <submittedName>
        <fullName evidence="1">Uncharacterized protein</fullName>
    </submittedName>
</protein>
<dbReference type="Proteomes" id="UP000279259">
    <property type="component" value="Unassembled WGS sequence"/>
</dbReference>
<evidence type="ECO:0000313" key="2">
    <source>
        <dbReference type="Proteomes" id="UP000279259"/>
    </source>
</evidence>
<evidence type="ECO:0000313" key="1">
    <source>
        <dbReference type="EMBL" id="RSH80069.1"/>
    </source>
</evidence>
<reference evidence="1 2" key="1">
    <citation type="submission" date="2018-11" db="EMBL/GenBank/DDBJ databases">
        <title>Genome sequence of Saitozyma podzolica DSM 27192.</title>
        <authorList>
            <person name="Aliyu H."/>
            <person name="Gorte O."/>
            <person name="Ochsenreither K."/>
        </authorList>
    </citation>
    <scope>NUCLEOTIDE SEQUENCE [LARGE SCALE GENOMIC DNA]</scope>
    <source>
        <strain evidence="1 2">DSM 27192</strain>
    </source>
</reference>
<comment type="caution">
    <text evidence="1">The sequence shown here is derived from an EMBL/GenBank/DDBJ whole genome shotgun (WGS) entry which is preliminary data.</text>
</comment>
<proteinExistence type="predicted"/>
<name>A0A427XMB6_9TREE</name>
<dbReference type="AlphaFoldDB" id="A0A427XMB6"/>
<sequence>MLRLDLNDDNANYTSIMVLGRYDELWDSSRYQGHHLPTLGLMVPMPVCDMVFFDTSELPHLVIKLDEVDKQKCTIVITFTGTLMADAFEGSRGTTESHKAQIRPVKSGFTLRKLPGWLGAEYICPCCGKAVDWW</sequence>
<dbReference type="OrthoDB" id="2579980at2759"/>
<accession>A0A427XMB6</accession>
<keyword evidence="2" id="KW-1185">Reference proteome</keyword>